<proteinExistence type="predicted"/>
<dbReference type="InterPro" id="IPR036390">
    <property type="entry name" value="WH_DNA-bd_sf"/>
</dbReference>
<feature type="compositionally biased region" description="Low complexity" evidence="1">
    <location>
        <begin position="83"/>
        <end position="94"/>
    </location>
</feature>
<organism evidence="3 4">
    <name type="scientific">Streptomyces javensis</name>
    <dbReference type="NCBI Taxonomy" id="114698"/>
    <lineage>
        <taxon>Bacteria</taxon>
        <taxon>Bacillati</taxon>
        <taxon>Actinomycetota</taxon>
        <taxon>Actinomycetes</taxon>
        <taxon>Kitasatosporales</taxon>
        <taxon>Streptomycetaceae</taxon>
        <taxon>Streptomyces</taxon>
        <taxon>Streptomyces violaceusniger group</taxon>
    </lineage>
</organism>
<dbReference type="InterPro" id="IPR036388">
    <property type="entry name" value="WH-like_DNA-bd_sf"/>
</dbReference>
<feature type="compositionally biased region" description="Low complexity" evidence="1">
    <location>
        <begin position="102"/>
        <end position="129"/>
    </location>
</feature>
<evidence type="ECO:0000313" key="3">
    <source>
        <dbReference type="EMBL" id="MBI0319111.1"/>
    </source>
</evidence>
<name>A0ABS0RQZ5_9ACTN</name>
<dbReference type="Proteomes" id="UP000638849">
    <property type="component" value="Unassembled WGS sequence"/>
</dbReference>
<feature type="region of interest" description="Disordered" evidence="1">
    <location>
        <begin position="60"/>
        <end position="137"/>
    </location>
</feature>
<protein>
    <submittedName>
        <fullName evidence="3">MarR family transcriptional regulator</fullName>
    </submittedName>
</protein>
<feature type="compositionally biased region" description="Basic and acidic residues" evidence="1">
    <location>
        <begin position="60"/>
        <end position="79"/>
    </location>
</feature>
<evidence type="ECO:0000313" key="4">
    <source>
        <dbReference type="Proteomes" id="UP000638849"/>
    </source>
</evidence>
<evidence type="ECO:0000259" key="2">
    <source>
        <dbReference type="Pfam" id="PF12802"/>
    </source>
</evidence>
<comment type="caution">
    <text evidence="3">The sequence shown here is derived from an EMBL/GenBank/DDBJ whole genome shotgun (WGS) entry which is preliminary data.</text>
</comment>
<accession>A0ABS0RQZ5</accession>
<reference evidence="3 4" key="1">
    <citation type="submission" date="2020-12" db="EMBL/GenBank/DDBJ databases">
        <authorList>
            <person name="Kusuma A.B."/>
            <person name="Nouioui I."/>
            <person name="Goodfellow M."/>
        </authorList>
    </citation>
    <scope>NUCLEOTIDE SEQUENCE [LARGE SCALE GENOMIC DNA]</scope>
    <source>
        <strain evidence="3 4">DSM 41764</strain>
    </source>
</reference>
<dbReference type="InterPro" id="IPR000835">
    <property type="entry name" value="HTH_MarR-typ"/>
</dbReference>
<dbReference type="Gene3D" id="1.10.10.10">
    <property type="entry name" value="Winged helix-like DNA-binding domain superfamily/Winged helix DNA-binding domain"/>
    <property type="match status" value="2"/>
</dbReference>
<evidence type="ECO:0000256" key="1">
    <source>
        <dbReference type="SAM" id="MobiDB-lite"/>
    </source>
</evidence>
<sequence length="204" mass="21003">MTTTQAPAGLTATQEKALAALAEHGGATAREIAAYAGIGGSTAGKALTVLESHNLAYREHGEKVGGRRTADRWYHRPVEAELEGPGADEAPVEAPADDATPDEPVATETAQAPAAEPDGAPAEEATPAPVQKAKASARLARGGLRQMVYEYLEAHPDEAVTAPRLAKALGRSAGAVANALVKLTGQGQAELIGESPRRYRLAGQ</sequence>
<keyword evidence="4" id="KW-1185">Reference proteome</keyword>
<feature type="domain" description="HTH marR-type" evidence="2">
    <location>
        <begin position="9"/>
        <end position="62"/>
    </location>
</feature>
<gene>
    <name evidence="3" type="ORF">JBF12_40305</name>
</gene>
<dbReference type="RefSeq" id="WP_198281626.1">
    <property type="nucleotide sequence ID" value="NZ_BAAAIF010000018.1"/>
</dbReference>
<dbReference type="Pfam" id="PF12802">
    <property type="entry name" value="MarR_2"/>
    <property type="match status" value="1"/>
</dbReference>
<dbReference type="EMBL" id="JAEEAQ010000741">
    <property type="protein sequence ID" value="MBI0319111.1"/>
    <property type="molecule type" value="Genomic_DNA"/>
</dbReference>
<dbReference type="SUPFAM" id="SSF46785">
    <property type="entry name" value="Winged helix' DNA-binding domain"/>
    <property type="match status" value="2"/>
</dbReference>